<dbReference type="PANTHER" id="PTHR24184:SF11">
    <property type="entry name" value="ANKYRIN REPEAT AND SOCS BOX CONTAINING 3"/>
    <property type="match status" value="1"/>
</dbReference>
<feature type="repeat" description="ANK" evidence="1">
    <location>
        <begin position="227"/>
        <end position="259"/>
    </location>
</feature>
<dbReference type="Pfam" id="PF00023">
    <property type="entry name" value="Ank"/>
    <property type="match status" value="1"/>
</dbReference>
<feature type="compositionally biased region" description="Basic and acidic residues" evidence="2">
    <location>
        <begin position="19"/>
        <end position="33"/>
    </location>
</feature>
<evidence type="ECO:0000313" key="4">
    <source>
        <dbReference type="EMBL" id="KAL2269752.1"/>
    </source>
</evidence>
<dbReference type="Gene3D" id="1.25.40.20">
    <property type="entry name" value="Ankyrin repeat-containing domain"/>
    <property type="match status" value="1"/>
</dbReference>
<dbReference type="PROSITE" id="PS50088">
    <property type="entry name" value="ANK_REPEAT"/>
    <property type="match status" value="1"/>
</dbReference>
<feature type="transmembrane region" description="Helical" evidence="3">
    <location>
        <begin position="569"/>
        <end position="589"/>
    </location>
</feature>
<accession>A0ABR4DHB5</accession>
<keyword evidence="3" id="KW-0472">Membrane</keyword>
<evidence type="ECO:0000256" key="1">
    <source>
        <dbReference type="PROSITE-ProRule" id="PRU00023"/>
    </source>
</evidence>
<feature type="compositionally biased region" description="Low complexity" evidence="2">
    <location>
        <begin position="35"/>
        <end position="47"/>
    </location>
</feature>
<feature type="transmembrane region" description="Helical" evidence="3">
    <location>
        <begin position="530"/>
        <end position="563"/>
    </location>
</feature>
<protein>
    <submittedName>
        <fullName evidence="4">Uncharacterized protein</fullName>
    </submittedName>
</protein>
<keyword evidence="3" id="KW-0812">Transmembrane</keyword>
<dbReference type="SMART" id="SM00248">
    <property type="entry name" value="ANK"/>
    <property type="match status" value="4"/>
</dbReference>
<comment type="caution">
    <text evidence="4">The sequence shown here is derived from an EMBL/GenBank/DDBJ whole genome shotgun (WGS) entry which is preliminary data.</text>
</comment>
<dbReference type="PANTHER" id="PTHR24184">
    <property type="entry name" value="SI:CH211-189E2.2"/>
    <property type="match status" value="1"/>
</dbReference>
<keyword evidence="3" id="KW-1133">Transmembrane helix</keyword>
<dbReference type="Proteomes" id="UP001600064">
    <property type="component" value="Unassembled WGS sequence"/>
</dbReference>
<name>A0ABR4DHB5_9PEZI</name>
<keyword evidence="5" id="KW-1185">Reference proteome</keyword>
<gene>
    <name evidence="4" type="ORF">VTJ83DRAFT_1936</name>
</gene>
<feature type="region of interest" description="Disordered" evidence="2">
    <location>
        <begin position="1"/>
        <end position="53"/>
    </location>
</feature>
<dbReference type="InterPro" id="IPR036770">
    <property type="entry name" value="Ankyrin_rpt-contain_sf"/>
</dbReference>
<evidence type="ECO:0000256" key="2">
    <source>
        <dbReference type="SAM" id="MobiDB-lite"/>
    </source>
</evidence>
<dbReference type="PROSITE" id="PS50297">
    <property type="entry name" value="ANK_REP_REGION"/>
    <property type="match status" value="1"/>
</dbReference>
<dbReference type="InterPro" id="IPR002110">
    <property type="entry name" value="Ankyrin_rpt"/>
</dbReference>
<dbReference type="GeneID" id="98122794"/>
<evidence type="ECO:0000313" key="5">
    <source>
        <dbReference type="Proteomes" id="UP001600064"/>
    </source>
</evidence>
<sequence length="594" mass="64689">MEATTTTATAAAQPTVEAPETHPDQEDANDSLRHSSNSTSTHDSTPTRPSGLPAHHDMLLLEALSAALVGIRPSTMTCDASSAATTSPEPDDYVPVYSETDPFPAFPQELTSGDATPYAALLTVLDANPTLRSLLCLPLTSSPPSLLPCWSQTLRRTVPSQHPLAGRADLPDEHKRCIYRAQSRIVDAFFAAIQAGDVEAVARFVRDGLVSPDVAEGCRLPDETEPHGRTPLIAAVQTGRGDVVCALVALGAGVDVFGTVPAPGSDRLRGRRSRHHDASVRRTPLMVAATENRLAMVKLLMEGFGADDALIAPDGQLALRLAVEHKRADIVRYLPARRGGAWRRWCAEHAAAMRRARWAAGKIGFFFKFFLWYVPKFLVWNVPKDGIVVPLWKGLKYGWENKHKLGGWCKRQIKALPGRLARGGKAVWRGVGKIPKIVKATARWAWGCIRRIAKAAKVLVLWLWNSLKTIGGAVKHALLRVLAAIHTAVAAALDFFRSITLRDVWRGVKDAVEALVRGLPRAIWVAASGLGIAVAAVIVTLFGMVGQMILFVLQVLLLIVQYVPKQLGVILGAFWTSVVSGYHEIMLWFDPKRL</sequence>
<evidence type="ECO:0000256" key="3">
    <source>
        <dbReference type="SAM" id="Phobius"/>
    </source>
</evidence>
<organism evidence="4 5">
    <name type="scientific">Remersonia thermophila</name>
    <dbReference type="NCBI Taxonomy" id="72144"/>
    <lineage>
        <taxon>Eukaryota</taxon>
        <taxon>Fungi</taxon>
        <taxon>Dikarya</taxon>
        <taxon>Ascomycota</taxon>
        <taxon>Pezizomycotina</taxon>
        <taxon>Sordariomycetes</taxon>
        <taxon>Sordariomycetidae</taxon>
        <taxon>Sordariales</taxon>
        <taxon>Sordariales incertae sedis</taxon>
        <taxon>Remersonia</taxon>
    </lineage>
</organism>
<proteinExistence type="predicted"/>
<dbReference type="EMBL" id="JAZGUE010000002">
    <property type="protein sequence ID" value="KAL2269752.1"/>
    <property type="molecule type" value="Genomic_DNA"/>
</dbReference>
<feature type="compositionally biased region" description="Low complexity" evidence="2">
    <location>
        <begin position="1"/>
        <end position="12"/>
    </location>
</feature>
<dbReference type="Pfam" id="PF12796">
    <property type="entry name" value="Ank_2"/>
    <property type="match status" value="1"/>
</dbReference>
<reference evidence="4 5" key="1">
    <citation type="journal article" date="2024" name="Commun. Biol.">
        <title>Comparative genomic analysis of thermophilic fungi reveals convergent evolutionary adaptations and gene losses.</title>
        <authorList>
            <person name="Steindorff A.S."/>
            <person name="Aguilar-Pontes M.V."/>
            <person name="Robinson A.J."/>
            <person name="Andreopoulos B."/>
            <person name="LaButti K."/>
            <person name="Kuo A."/>
            <person name="Mondo S."/>
            <person name="Riley R."/>
            <person name="Otillar R."/>
            <person name="Haridas S."/>
            <person name="Lipzen A."/>
            <person name="Grimwood J."/>
            <person name="Schmutz J."/>
            <person name="Clum A."/>
            <person name="Reid I.D."/>
            <person name="Moisan M.C."/>
            <person name="Butler G."/>
            <person name="Nguyen T.T.M."/>
            <person name="Dewar K."/>
            <person name="Conant G."/>
            <person name="Drula E."/>
            <person name="Henrissat B."/>
            <person name="Hansel C."/>
            <person name="Singer S."/>
            <person name="Hutchinson M.I."/>
            <person name="de Vries R.P."/>
            <person name="Natvig D.O."/>
            <person name="Powell A.J."/>
            <person name="Tsang A."/>
            <person name="Grigoriev I.V."/>
        </authorList>
    </citation>
    <scope>NUCLEOTIDE SEQUENCE [LARGE SCALE GENOMIC DNA]</scope>
    <source>
        <strain evidence="4 5">ATCC 22073</strain>
    </source>
</reference>
<dbReference type="RefSeq" id="XP_070868476.1">
    <property type="nucleotide sequence ID" value="XM_071008150.1"/>
</dbReference>
<dbReference type="SUPFAM" id="SSF48403">
    <property type="entry name" value="Ankyrin repeat"/>
    <property type="match status" value="1"/>
</dbReference>
<keyword evidence="1" id="KW-0040">ANK repeat</keyword>